<evidence type="ECO:0000256" key="1">
    <source>
        <dbReference type="SAM" id="Phobius"/>
    </source>
</evidence>
<keyword evidence="1" id="KW-1133">Transmembrane helix</keyword>
<name>A0A290QHQ6_9BACT</name>
<keyword evidence="1" id="KW-0812">Transmembrane</keyword>
<dbReference type="AlphaFoldDB" id="A0A290QHQ6"/>
<feature type="transmembrane region" description="Helical" evidence="1">
    <location>
        <begin position="6"/>
        <end position="26"/>
    </location>
</feature>
<sequence>MNTFTPKSTTGIVLALLYIGFAVYVICDDRRAHGGGGFFRGLISRIIVAPVSAIVEGVGSRLNYQSNLQMGAAVLLTAIILYWLGFALGKGAQALLALVAR</sequence>
<evidence type="ECO:0000313" key="2">
    <source>
        <dbReference type="EMBL" id="ATC63891.1"/>
    </source>
</evidence>
<feature type="transmembrane region" description="Helical" evidence="1">
    <location>
        <begin position="38"/>
        <end position="55"/>
    </location>
</feature>
<reference evidence="2 3" key="1">
    <citation type="submission" date="2017-09" db="EMBL/GenBank/DDBJ databases">
        <title>Complete genome sequence of Verrucomicrobial strain HZ-65, isolated from freshwater.</title>
        <authorList>
            <person name="Choi A."/>
        </authorList>
    </citation>
    <scope>NUCLEOTIDE SEQUENCE [LARGE SCALE GENOMIC DNA]</scope>
    <source>
        <strain evidence="2 3">HZ-65</strain>
    </source>
</reference>
<protein>
    <submittedName>
        <fullName evidence="2">Uncharacterized protein</fullName>
    </submittedName>
</protein>
<keyword evidence="1" id="KW-0472">Membrane</keyword>
<keyword evidence="3" id="KW-1185">Reference proteome</keyword>
<feature type="transmembrane region" description="Helical" evidence="1">
    <location>
        <begin position="67"/>
        <end position="88"/>
    </location>
</feature>
<dbReference type="Proteomes" id="UP000217265">
    <property type="component" value="Chromosome"/>
</dbReference>
<dbReference type="EMBL" id="CP023344">
    <property type="protein sequence ID" value="ATC63891.1"/>
    <property type="molecule type" value="Genomic_DNA"/>
</dbReference>
<organism evidence="2 3">
    <name type="scientific">Nibricoccus aquaticus</name>
    <dbReference type="NCBI Taxonomy" id="2576891"/>
    <lineage>
        <taxon>Bacteria</taxon>
        <taxon>Pseudomonadati</taxon>
        <taxon>Verrucomicrobiota</taxon>
        <taxon>Opitutia</taxon>
        <taxon>Opitutales</taxon>
        <taxon>Opitutaceae</taxon>
        <taxon>Nibricoccus</taxon>
    </lineage>
</organism>
<accession>A0A290QHQ6</accession>
<gene>
    <name evidence="2" type="ORF">CMV30_07980</name>
</gene>
<dbReference type="RefSeq" id="WP_096055523.1">
    <property type="nucleotide sequence ID" value="NZ_CP023344.1"/>
</dbReference>
<dbReference type="KEGG" id="vbh:CMV30_07980"/>
<evidence type="ECO:0000313" key="3">
    <source>
        <dbReference type="Proteomes" id="UP000217265"/>
    </source>
</evidence>
<proteinExistence type="predicted"/>